<evidence type="ECO:0000313" key="2">
    <source>
        <dbReference type="Proteomes" id="UP000515121"/>
    </source>
</evidence>
<feature type="region of interest" description="Disordered" evidence="1">
    <location>
        <begin position="1"/>
        <end position="163"/>
    </location>
</feature>
<evidence type="ECO:0000313" key="3">
    <source>
        <dbReference type="RefSeq" id="XP_022757127.1"/>
    </source>
</evidence>
<name>A0A6P5ZX99_DURZI</name>
<organism evidence="2 3">
    <name type="scientific">Durio zibethinus</name>
    <name type="common">Durian</name>
    <dbReference type="NCBI Taxonomy" id="66656"/>
    <lineage>
        <taxon>Eukaryota</taxon>
        <taxon>Viridiplantae</taxon>
        <taxon>Streptophyta</taxon>
        <taxon>Embryophyta</taxon>
        <taxon>Tracheophyta</taxon>
        <taxon>Spermatophyta</taxon>
        <taxon>Magnoliopsida</taxon>
        <taxon>eudicotyledons</taxon>
        <taxon>Gunneridae</taxon>
        <taxon>Pentapetalae</taxon>
        <taxon>rosids</taxon>
        <taxon>malvids</taxon>
        <taxon>Malvales</taxon>
        <taxon>Malvaceae</taxon>
        <taxon>Helicteroideae</taxon>
        <taxon>Durio</taxon>
    </lineage>
</organism>
<proteinExistence type="predicted"/>
<dbReference type="GeneID" id="111304642"/>
<sequence length="229" mass="26107">MGGKGRRRREKNYRAAHGGPARLPPPPDPSQVEALPSKLRKIMSFTADSSQYSAKVSKKERKAADRDNEKKKDPKENEIKLKANEIKDGSEDKHQHSDSEEETMQNNKDGKKNKKRKRKQVTDLRFETTLDKLGGSSKRRERKKKCFEAKKKKHKNARTEENLDFPGRENIKFGDVVEAPLKLVTVPKGSKILLDASKERLRLQAIEAYRNRKGWTSRPGAPQLPPATT</sequence>
<reference evidence="3" key="1">
    <citation type="submission" date="2025-08" db="UniProtKB">
        <authorList>
            <consortium name="RefSeq"/>
        </authorList>
    </citation>
    <scope>IDENTIFICATION</scope>
    <source>
        <tissue evidence="3">Fruit stalk</tissue>
    </source>
</reference>
<accession>A0A6P5ZX99</accession>
<feature type="compositionally biased region" description="Basic residues" evidence="1">
    <location>
        <begin position="137"/>
        <end position="156"/>
    </location>
</feature>
<protein>
    <submittedName>
        <fullName evidence="3">Protein PXR1-like isoform X1</fullName>
    </submittedName>
</protein>
<dbReference type="KEGG" id="dzi:111304642"/>
<feature type="compositionally biased region" description="Basic and acidic residues" evidence="1">
    <location>
        <begin position="62"/>
        <end position="98"/>
    </location>
</feature>
<dbReference type="Proteomes" id="UP000515121">
    <property type="component" value="Unplaced"/>
</dbReference>
<dbReference type="AlphaFoldDB" id="A0A6P5ZX99"/>
<feature type="compositionally biased region" description="Basic and acidic residues" evidence="1">
    <location>
        <begin position="120"/>
        <end position="130"/>
    </location>
</feature>
<dbReference type="PANTHER" id="PTHR37218:SF2">
    <property type="entry name" value="COILED-COIL PROTEIN"/>
    <property type="match status" value="1"/>
</dbReference>
<dbReference type="PANTHER" id="PTHR37218">
    <property type="entry name" value="COILED-COIL PROTEIN"/>
    <property type="match status" value="1"/>
</dbReference>
<evidence type="ECO:0000256" key="1">
    <source>
        <dbReference type="SAM" id="MobiDB-lite"/>
    </source>
</evidence>
<gene>
    <name evidence="3" type="primary">LOC111304642</name>
</gene>
<dbReference type="OrthoDB" id="673745at2759"/>
<dbReference type="RefSeq" id="XP_022757127.1">
    <property type="nucleotide sequence ID" value="XM_022901392.1"/>
</dbReference>
<feature type="compositionally biased region" description="Basic residues" evidence="1">
    <location>
        <begin position="1"/>
        <end position="11"/>
    </location>
</feature>
<keyword evidence="2" id="KW-1185">Reference proteome</keyword>